<dbReference type="PANTHER" id="PTHR43649:SF12">
    <property type="entry name" value="DIACETYLCHITOBIOSE BINDING PROTEIN DASA"/>
    <property type="match status" value="1"/>
</dbReference>
<dbReference type="EMBL" id="VIGC01000024">
    <property type="protein sequence ID" value="TQE94369.1"/>
    <property type="molecule type" value="Genomic_DNA"/>
</dbReference>
<protein>
    <submittedName>
        <fullName evidence="1">Carbohydrate ABC transporter substrate-binding protein</fullName>
    </submittedName>
</protein>
<comment type="caution">
    <text evidence="1">The sequence shown here is derived from an EMBL/GenBank/DDBJ whole genome shotgun (WGS) entry which is preliminary data.</text>
</comment>
<dbReference type="OrthoDB" id="94797at2"/>
<reference evidence="1 2" key="1">
    <citation type="submission" date="2019-06" db="EMBL/GenBank/DDBJ databases">
        <title>Genome sequence of Litorilinea aerophila BAA-2444.</title>
        <authorList>
            <person name="Maclea K.S."/>
            <person name="Maurais E.G."/>
            <person name="Iannazzi L.C."/>
        </authorList>
    </citation>
    <scope>NUCLEOTIDE SEQUENCE [LARGE SCALE GENOMIC DNA]</scope>
    <source>
        <strain evidence="1 2">ATCC BAA-2444</strain>
    </source>
</reference>
<dbReference type="InParanoid" id="A0A540VC80"/>
<accession>A0A540VC80</accession>
<dbReference type="SUPFAM" id="SSF53850">
    <property type="entry name" value="Periplasmic binding protein-like II"/>
    <property type="match status" value="1"/>
</dbReference>
<dbReference type="InterPro" id="IPR050490">
    <property type="entry name" value="Bact_solute-bd_prot1"/>
</dbReference>
<evidence type="ECO:0000313" key="2">
    <source>
        <dbReference type="Proteomes" id="UP000317371"/>
    </source>
</evidence>
<sequence>MTFAGESSWGGFIVLRIHLYLPCRQVWLQLLLGLAVALLLAGCGRLRPAEPTPTPVTLRYVSGAAQTEVEQELLARFHELHPHITVDRQRFAMAPQRYLTDGPPDVLTIMPGYWLEAAIQAGLVADVSDVWQMADLDQHLPPFLTAMATHGGKQFFLPAGYAWSALYYNRARFEQMGLTPPATWDELLAVADVLQSQGITPFALPGDDAWATSLWFDYLILRLYGADVHQALARGQLPFDDARVRTVLETWQLLFDRGYFLEHPERLSTLESALALVEHGESGLMDATAGMALLGPGALDDLPANFREQLAFAPFPSLDSTIPRAEVLVTLGMVAPMDAPHLPEAMTFLAFLASPEAQATLTQHAGQEFVFAPARTDVDQEALPALVRQGVTLLEGADQAVLPLILQLPNEMASVYGRRLTQFAQAAAQQDGDIDSTLAALEAARQSALTQGLLPEGN</sequence>
<dbReference type="AlphaFoldDB" id="A0A540VC80"/>
<dbReference type="PANTHER" id="PTHR43649">
    <property type="entry name" value="ARABINOSE-BINDING PROTEIN-RELATED"/>
    <property type="match status" value="1"/>
</dbReference>
<organism evidence="1 2">
    <name type="scientific">Litorilinea aerophila</name>
    <dbReference type="NCBI Taxonomy" id="1204385"/>
    <lineage>
        <taxon>Bacteria</taxon>
        <taxon>Bacillati</taxon>
        <taxon>Chloroflexota</taxon>
        <taxon>Caldilineae</taxon>
        <taxon>Caldilineales</taxon>
        <taxon>Caldilineaceae</taxon>
        <taxon>Litorilinea</taxon>
    </lineage>
</organism>
<gene>
    <name evidence="1" type="ORF">FKZ61_16665</name>
</gene>
<keyword evidence="2" id="KW-1185">Reference proteome</keyword>
<evidence type="ECO:0000313" key="1">
    <source>
        <dbReference type="EMBL" id="TQE94369.1"/>
    </source>
</evidence>
<name>A0A540VC80_9CHLR</name>
<dbReference type="Pfam" id="PF01547">
    <property type="entry name" value="SBP_bac_1"/>
    <property type="match status" value="1"/>
</dbReference>
<dbReference type="Gene3D" id="3.40.190.10">
    <property type="entry name" value="Periplasmic binding protein-like II"/>
    <property type="match status" value="2"/>
</dbReference>
<dbReference type="Proteomes" id="UP000317371">
    <property type="component" value="Unassembled WGS sequence"/>
</dbReference>
<proteinExistence type="predicted"/>
<dbReference type="InterPro" id="IPR006059">
    <property type="entry name" value="SBP"/>
</dbReference>